<dbReference type="EMBL" id="JANIBK010000105">
    <property type="protein sequence ID" value="MCQ8129876.1"/>
    <property type="molecule type" value="Genomic_DNA"/>
</dbReference>
<keyword evidence="1" id="KW-1133">Transmembrane helix</keyword>
<feature type="transmembrane region" description="Helical" evidence="1">
    <location>
        <begin position="133"/>
        <end position="151"/>
    </location>
</feature>
<organism evidence="2 3">
    <name type="scientific">Methylomonas rivi</name>
    <dbReference type="NCBI Taxonomy" id="2952226"/>
    <lineage>
        <taxon>Bacteria</taxon>
        <taxon>Pseudomonadati</taxon>
        <taxon>Pseudomonadota</taxon>
        <taxon>Gammaproteobacteria</taxon>
        <taxon>Methylococcales</taxon>
        <taxon>Methylococcaceae</taxon>
        <taxon>Methylomonas</taxon>
    </lineage>
</organism>
<evidence type="ECO:0008006" key="4">
    <source>
        <dbReference type="Google" id="ProtNLM"/>
    </source>
</evidence>
<keyword evidence="3" id="KW-1185">Reference proteome</keyword>
<dbReference type="Proteomes" id="UP001524586">
    <property type="component" value="Unassembled WGS sequence"/>
</dbReference>
<dbReference type="RefSeq" id="WP_256616303.1">
    <property type="nucleotide sequence ID" value="NZ_JANIBK010000105.1"/>
</dbReference>
<accession>A0ABT1U9X6</accession>
<gene>
    <name evidence="2" type="ORF">NP596_15555</name>
</gene>
<feature type="transmembrane region" description="Helical" evidence="1">
    <location>
        <begin position="157"/>
        <end position="175"/>
    </location>
</feature>
<feature type="transmembrane region" description="Helical" evidence="1">
    <location>
        <begin position="90"/>
        <end position="106"/>
    </location>
</feature>
<keyword evidence="1" id="KW-0812">Transmembrane</keyword>
<feature type="transmembrane region" description="Helical" evidence="1">
    <location>
        <begin position="50"/>
        <end position="70"/>
    </location>
</feature>
<feature type="transmembrane region" description="Helical" evidence="1">
    <location>
        <begin position="21"/>
        <end position="44"/>
    </location>
</feature>
<comment type="caution">
    <text evidence="2">The sequence shown here is derived from an EMBL/GenBank/DDBJ whole genome shotgun (WGS) entry which is preliminary data.</text>
</comment>
<evidence type="ECO:0000313" key="3">
    <source>
        <dbReference type="Proteomes" id="UP001524586"/>
    </source>
</evidence>
<proteinExistence type="predicted"/>
<keyword evidence="1" id="KW-0472">Membrane</keyword>
<evidence type="ECO:0000256" key="1">
    <source>
        <dbReference type="SAM" id="Phobius"/>
    </source>
</evidence>
<protein>
    <recommendedName>
        <fullName evidence="4">DUF2157 domain-containing protein</fullName>
    </recommendedName>
</protein>
<sequence>MSTQELEEQEKLEELVHPRHFGLEQAIFIAMLLLSLLGMAITDFSRHDGYGYWLFMVIVFGMLSIFVSWLQSKRGEIEFGDIVKEQASHWLLTFLIVAAAFLVQKSGQLTETGASLVILLLLAMATILDGKRIGWQFTLIGFYLASSAIIIAYVEAFIWTCGGLGAAVVIGTFLWNKWVIKYRGNNDN</sequence>
<reference evidence="2 3" key="1">
    <citation type="submission" date="2022-07" db="EMBL/GenBank/DDBJ databases">
        <title>Methylomonas rivi sp. nov., Methylomonas rosea sp. nov., Methylomonas aureus sp. nov. and Methylomonas subterranea sp. nov., four novel methanotrophs isolated from a freshwater creek and the deep terrestrial subsurface.</title>
        <authorList>
            <person name="Abin C."/>
            <person name="Sankaranarayanan K."/>
            <person name="Garner C."/>
            <person name="Sindelar R."/>
            <person name="Kotary K."/>
            <person name="Garner R."/>
            <person name="Barclay S."/>
            <person name="Lawson P."/>
            <person name="Krumholz L."/>
        </authorList>
    </citation>
    <scope>NUCLEOTIDE SEQUENCE [LARGE SCALE GENOMIC DNA]</scope>
    <source>
        <strain evidence="2 3">WSC-6</strain>
    </source>
</reference>
<evidence type="ECO:0000313" key="2">
    <source>
        <dbReference type="EMBL" id="MCQ8129876.1"/>
    </source>
</evidence>
<name>A0ABT1U9X6_9GAMM</name>